<dbReference type="EMBL" id="FNDS01000009">
    <property type="protein sequence ID" value="SDI46522.1"/>
    <property type="molecule type" value="Genomic_DNA"/>
</dbReference>
<reference evidence="4" key="1">
    <citation type="submission" date="2016-10" db="EMBL/GenBank/DDBJ databases">
        <authorList>
            <person name="Varghese N."/>
            <person name="Submissions S."/>
        </authorList>
    </citation>
    <scope>NUCLEOTIDE SEQUENCE [LARGE SCALE GENOMIC DNA]</scope>
    <source>
        <strain evidence="4">CCM 7469</strain>
    </source>
</reference>
<evidence type="ECO:0000256" key="1">
    <source>
        <dbReference type="SAM" id="MobiDB-lite"/>
    </source>
</evidence>
<keyword evidence="4" id="KW-1185">Reference proteome</keyword>
<organism evidence="3 4">
    <name type="scientific">Pseudomonas panipatensis</name>
    <dbReference type="NCBI Taxonomy" id="428992"/>
    <lineage>
        <taxon>Bacteria</taxon>
        <taxon>Pseudomonadati</taxon>
        <taxon>Pseudomonadota</taxon>
        <taxon>Gammaproteobacteria</taxon>
        <taxon>Pseudomonadales</taxon>
        <taxon>Pseudomonadaceae</taxon>
        <taxon>Pseudomonas</taxon>
    </lineage>
</organism>
<sequence>MKISRPLALAGGLAITTLCHLVPLPVQAANALSGLTGSLPLGSLSSSSAGNAAGILEFCVKNNYLSGDSVSSMKNALLKKVPGGSSGSDSDYSDGAKGILHSPGGQTLNLSGSNLKDKATKQVCEMILSQSKSLL</sequence>
<dbReference type="Pfam" id="PF10696">
    <property type="entry name" value="DUF2501"/>
    <property type="match status" value="1"/>
</dbReference>
<feature type="region of interest" description="Disordered" evidence="1">
    <location>
        <begin position="82"/>
        <end position="105"/>
    </location>
</feature>
<gene>
    <name evidence="3" type="ORF">SAMN05216272_109233</name>
</gene>
<feature type="signal peptide" evidence="2">
    <location>
        <begin position="1"/>
        <end position="28"/>
    </location>
</feature>
<feature type="chain" id="PRO_5011758668" description="DUF2501 domain-containing protein" evidence="2">
    <location>
        <begin position="29"/>
        <end position="135"/>
    </location>
</feature>
<protein>
    <recommendedName>
        <fullName evidence="5">DUF2501 domain-containing protein</fullName>
    </recommendedName>
</protein>
<evidence type="ECO:0000313" key="4">
    <source>
        <dbReference type="Proteomes" id="UP000199636"/>
    </source>
</evidence>
<evidence type="ECO:0008006" key="5">
    <source>
        <dbReference type="Google" id="ProtNLM"/>
    </source>
</evidence>
<evidence type="ECO:0000256" key="2">
    <source>
        <dbReference type="SAM" id="SignalP"/>
    </source>
</evidence>
<keyword evidence="2" id="KW-0732">Signal</keyword>
<dbReference type="InterPro" id="IPR019637">
    <property type="entry name" value="DUF2501"/>
</dbReference>
<name>A0A1G8KT34_9PSED</name>
<dbReference type="STRING" id="428992.SAMN05216272_109233"/>
<dbReference type="OrthoDB" id="8565817at2"/>
<dbReference type="AlphaFoldDB" id="A0A1G8KT34"/>
<dbReference type="Proteomes" id="UP000199636">
    <property type="component" value="Unassembled WGS sequence"/>
</dbReference>
<dbReference type="RefSeq" id="WP_090266008.1">
    <property type="nucleotide sequence ID" value="NZ_FNDS01000009.1"/>
</dbReference>
<evidence type="ECO:0000313" key="3">
    <source>
        <dbReference type="EMBL" id="SDI46522.1"/>
    </source>
</evidence>
<proteinExistence type="predicted"/>
<accession>A0A1G8KT34</accession>